<evidence type="ECO:0000313" key="4">
    <source>
        <dbReference type="Proteomes" id="UP000603708"/>
    </source>
</evidence>
<evidence type="ECO:0000313" key="3">
    <source>
        <dbReference type="EMBL" id="GHH83855.1"/>
    </source>
</evidence>
<dbReference type="PROSITE" id="PS50972">
    <property type="entry name" value="PTERIN_BINDING"/>
    <property type="match status" value="1"/>
</dbReference>
<reference evidence="3" key="2">
    <citation type="submission" date="2020-09" db="EMBL/GenBank/DDBJ databases">
        <authorList>
            <person name="Sun Q."/>
            <person name="Ohkuma M."/>
        </authorList>
    </citation>
    <scope>NUCLEOTIDE SEQUENCE</scope>
    <source>
        <strain evidence="3">JCM 5069</strain>
    </source>
</reference>
<comment type="caution">
    <text evidence="3">The sequence shown here is derived from an EMBL/GenBank/DDBJ whole genome shotgun (WGS) entry which is preliminary data.</text>
</comment>
<dbReference type="InterPro" id="IPR000489">
    <property type="entry name" value="Pterin-binding_dom"/>
</dbReference>
<feature type="region of interest" description="Disordered" evidence="1">
    <location>
        <begin position="91"/>
        <end position="134"/>
    </location>
</feature>
<dbReference type="PANTHER" id="PTHR20941:SF1">
    <property type="entry name" value="FOLIC ACID SYNTHESIS PROTEIN FOL1"/>
    <property type="match status" value="1"/>
</dbReference>
<dbReference type="GO" id="GO:0005829">
    <property type="term" value="C:cytosol"/>
    <property type="evidence" value="ECO:0007669"/>
    <property type="project" value="TreeGrafter"/>
</dbReference>
<feature type="compositionally biased region" description="Low complexity" evidence="1">
    <location>
        <begin position="114"/>
        <end position="127"/>
    </location>
</feature>
<dbReference type="Gene3D" id="3.20.20.20">
    <property type="entry name" value="Dihydropteroate synthase-like"/>
    <property type="match status" value="1"/>
</dbReference>
<feature type="domain" description="Pterin-binding" evidence="2">
    <location>
        <begin position="1"/>
        <end position="134"/>
    </location>
</feature>
<dbReference type="GO" id="GO:0046654">
    <property type="term" value="P:tetrahydrofolate biosynthetic process"/>
    <property type="evidence" value="ECO:0007669"/>
    <property type="project" value="TreeGrafter"/>
</dbReference>
<dbReference type="Proteomes" id="UP000603708">
    <property type="component" value="Unassembled WGS sequence"/>
</dbReference>
<dbReference type="SUPFAM" id="SSF51717">
    <property type="entry name" value="Dihydropteroate synthetase-like"/>
    <property type="match status" value="1"/>
</dbReference>
<protein>
    <recommendedName>
        <fullName evidence="2">Pterin-binding domain-containing protein</fullName>
    </recommendedName>
</protein>
<dbReference type="EMBL" id="BNCD01000014">
    <property type="protein sequence ID" value="GHH83855.1"/>
    <property type="molecule type" value="Genomic_DNA"/>
</dbReference>
<evidence type="ECO:0000256" key="1">
    <source>
        <dbReference type="SAM" id="MobiDB-lite"/>
    </source>
</evidence>
<keyword evidence="4" id="KW-1185">Reference proteome</keyword>
<dbReference type="AlphaFoldDB" id="A0A919GFT8"/>
<evidence type="ECO:0000259" key="2">
    <source>
        <dbReference type="PROSITE" id="PS50972"/>
    </source>
</evidence>
<organism evidence="3 4">
    <name type="scientific">Streptomyces sulfonofaciens</name>
    <dbReference type="NCBI Taxonomy" id="68272"/>
    <lineage>
        <taxon>Bacteria</taxon>
        <taxon>Bacillati</taxon>
        <taxon>Actinomycetota</taxon>
        <taxon>Actinomycetes</taxon>
        <taxon>Kitasatosporales</taxon>
        <taxon>Streptomycetaceae</taxon>
        <taxon>Streptomyces</taxon>
    </lineage>
</organism>
<proteinExistence type="predicted"/>
<accession>A0A919GFT8</accession>
<gene>
    <name evidence="3" type="ORF">GCM10018793_46950</name>
</gene>
<name>A0A919GFT8_9ACTN</name>
<dbReference type="PANTHER" id="PTHR20941">
    <property type="entry name" value="FOLATE SYNTHESIS PROTEINS"/>
    <property type="match status" value="1"/>
</dbReference>
<reference evidence="3" key="1">
    <citation type="journal article" date="2014" name="Int. J. Syst. Evol. Microbiol.">
        <title>Complete genome sequence of Corynebacterium casei LMG S-19264T (=DSM 44701T), isolated from a smear-ripened cheese.</title>
        <authorList>
            <consortium name="US DOE Joint Genome Institute (JGI-PGF)"/>
            <person name="Walter F."/>
            <person name="Albersmeier A."/>
            <person name="Kalinowski J."/>
            <person name="Ruckert C."/>
        </authorList>
    </citation>
    <scope>NUCLEOTIDE SEQUENCE</scope>
    <source>
        <strain evidence="3">JCM 5069</strain>
    </source>
</reference>
<dbReference type="GO" id="GO:0004156">
    <property type="term" value="F:dihydropteroate synthase activity"/>
    <property type="evidence" value="ECO:0007669"/>
    <property type="project" value="TreeGrafter"/>
</dbReference>
<dbReference type="Pfam" id="PF00809">
    <property type="entry name" value="Pterin_bind"/>
    <property type="match status" value="1"/>
</dbReference>
<dbReference type="InterPro" id="IPR011005">
    <property type="entry name" value="Dihydropteroate_synth-like_sf"/>
</dbReference>
<sequence>MRELAAAGVPVSVETTQATVAEAAVAAGAVLVNDVSGGSADPAMARVVAAARVPWVLNHSRGTSRDMYAAAGYDDVVREVSEELVTRADGAVRAGARPDRPILDPGPGFAKRGSSTGCSTPTSTDSSAWGFPLP</sequence>
<dbReference type="InterPro" id="IPR045031">
    <property type="entry name" value="DHP_synth-like"/>
</dbReference>